<gene>
    <name evidence="2" type="ORF">DP939_43585</name>
</gene>
<dbReference type="RefSeq" id="WP_113986712.1">
    <property type="nucleotide sequence ID" value="NZ_QMEY01000043.1"/>
</dbReference>
<dbReference type="OrthoDB" id="275336at2"/>
<proteinExistence type="predicted"/>
<dbReference type="EMBL" id="QMEY01000043">
    <property type="protein sequence ID" value="RBQ13897.1"/>
    <property type="molecule type" value="Genomic_DNA"/>
</dbReference>
<dbReference type="GO" id="GO:0016747">
    <property type="term" value="F:acyltransferase activity, transferring groups other than amino-acyl groups"/>
    <property type="evidence" value="ECO:0007669"/>
    <property type="project" value="InterPro"/>
</dbReference>
<organism evidence="2 3">
    <name type="scientific">Spongiactinospora rosea</name>
    <dbReference type="NCBI Taxonomy" id="2248750"/>
    <lineage>
        <taxon>Bacteria</taxon>
        <taxon>Bacillati</taxon>
        <taxon>Actinomycetota</taxon>
        <taxon>Actinomycetes</taxon>
        <taxon>Streptosporangiales</taxon>
        <taxon>Streptosporangiaceae</taxon>
        <taxon>Spongiactinospora</taxon>
    </lineage>
</organism>
<dbReference type="AlphaFoldDB" id="A0A366LJ29"/>
<protein>
    <submittedName>
        <fullName evidence="2">GNAT family N-acetyltransferase</fullName>
    </submittedName>
</protein>
<dbReference type="Proteomes" id="UP000253303">
    <property type="component" value="Unassembled WGS sequence"/>
</dbReference>
<feature type="domain" description="N-acetyltransferase" evidence="1">
    <location>
        <begin position="28"/>
        <end position="185"/>
    </location>
</feature>
<dbReference type="SUPFAM" id="SSF55729">
    <property type="entry name" value="Acyl-CoA N-acyltransferases (Nat)"/>
    <property type="match status" value="1"/>
</dbReference>
<dbReference type="CDD" id="cd04301">
    <property type="entry name" value="NAT_SF"/>
    <property type="match status" value="1"/>
</dbReference>
<dbReference type="InterPro" id="IPR016181">
    <property type="entry name" value="Acyl_CoA_acyltransferase"/>
</dbReference>
<evidence type="ECO:0000313" key="3">
    <source>
        <dbReference type="Proteomes" id="UP000253303"/>
    </source>
</evidence>
<evidence type="ECO:0000313" key="2">
    <source>
        <dbReference type="EMBL" id="RBQ13897.1"/>
    </source>
</evidence>
<evidence type="ECO:0000259" key="1">
    <source>
        <dbReference type="PROSITE" id="PS51186"/>
    </source>
</evidence>
<dbReference type="PROSITE" id="PS51186">
    <property type="entry name" value="GNAT"/>
    <property type="match status" value="1"/>
</dbReference>
<dbReference type="InterPro" id="IPR000182">
    <property type="entry name" value="GNAT_dom"/>
</dbReference>
<dbReference type="Pfam" id="PF00583">
    <property type="entry name" value="Acetyltransf_1"/>
    <property type="match status" value="1"/>
</dbReference>
<accession>A0A366LJ29</accession>
<reference evidence="2 3" key="1">
    <citation type="submission" date="2018-06" db="EMBL/GenBank/DDBJ databases">
        <title>Sphaerisporangium craniellae sp. nov., isolated from a marine sponge in the South China Sea.</title>
        <authorList>
            <person name="Li L."/>
        </authorList>
    </citation>
    <scope>NUCLEOTIDE SEQUENCE [LARGE SCALE GENOMIC DNA]</scope>
    <source>
        <strain evidence="2 3">LHW63015</strain>
    </source>
</reference>
<keyword evidence="2" id="KW-0808">Transferase</keyword>
<sequence length="186" mass="21035">MLTHDVVYHLEMTSLAELRPARPSRAAVRLREIGLADVRDFREIHDRVGGPHGWPSLTWPESRWREHLARPGVRAWIAEVDGRPAGFAQLQAQPGHTVEIEYFGLAPEYVGHGIGGHLLTLITRLAWEPAPGGEESGVESGEEIRRVRVRTSRSDHPHARANYQARGFRLTREEPWEREFGIAAPH</sequence>
<keyword evidence="3" id="KW-1185">Reference proteome</keyword>
<comment type="caution">
    <text evidence="2">The sequence shown here is derived from an EMBL/GenBank/DDBJ whole genome shotgun (WGS) entry which is preliminary data.</text>
</comment>
<name>A0A366LJ29_9ACTN</name>
<dbReference type="Gene3D" id="3.40.630.30">
    <property type="match status" value="1"/>
</dbReference>